<dbReference type="KEGG" id="dmp:FAK_05430"/>
<evidence type="ECO:0000313" key="5">
    <source>
        <dbReference type="Proteomes" id="UP001366166"/>
    </source>
</evidence>
<evidence type="ECO:0000313" key="4">
    <source>
        <dbReference type="EMBL" id="BEQ13477.1"/>
    </source>
</evidence>
<dbReference type="SUPFAM" id="SSF48452">
    <property type="entry name" value="TPR-like"/>
    <property type="match status" value="1"/>
</dbReference>
<dbReference type="InterPro" id="IPR019734">
    <property type="entry name" value="TPR_rpt"/>
</dbReference>
<evidence type="ECO:0000256" key="2">
    <source>
        <dbReference type="ARBA" id="ARBA00022803"/>
    </source>
</evidence>
<protein>
    <recommendedName>
        <fullName evidence="6">Tetratricopeptide repeat protein</fullName>
    </recommendedName>
</protein>
<accession>A0AAU9EA75</accession>
<dbReference type="InterPro" id="IPR013105">
    <property type="entry name" value="TPR_2"/>
</dbReference>
<keyword evidence="5" id="KW-1185">Reference proteome</keyword>
<proteinExistence type="predicted"/>
<dbReference type="AlphaFoldDB" id="A0AAU9EA75"/>
<dbReference type="InterPro" id="IPR011990">
    <property type="entry name" value="TPR-like_helical_dom_sf"/>
</dbReference>
<dbReference type="Proteomes" id="UP001366166">
    <property type="component" value="Chromosome"/>
</dbReference>
<dbReference type="EMBL" id="AP028679">
    <property type="protein sequence ID" value="BEQ13477.1"/>
    <property type="molecule type" value="Genomic_DNA"/>
</dbReference>
<dbReference type="RefSeq" id="WP_338605187.1">
    <property type="nucleotide sequence ID" value="NZ_AP028679.1"/>
</dbReference>
<dbReference type="Pfam" id="PF07719">
    <property type="entry name" value="TPR_2"/>
    <property type="match status" value="1"/>
</dbReference>
<dbReference type="Gene3D" id="1.25.40.10">
    <property type="entry name" value="Tetratricopeptide repeat domain"/>
    <property type="match status" value="1"/>
</dbReference>
<feature type="repeat" description="TPR" evidence="3">
    <location>
        <begin position="45"/>
        <end position="78"/>
    </location>
</feature>
<dbReference type="SMART" id="SM00028">
    <property type="entry name" value="TPR"/>
    <property type="match status" value="2"/>
</dbReference>
<evidence type="ECO:0000256" key="3">
    <source>
        <dbReference type="PROSITE-ProRule" id="PRU00339"/>
    </source>
</evidence>
<keyword evidence="2 3" id="KW-0802">TPR repeat</keyword>
<dbReference type="PROSITE" id="PS50005">
    <property type="entry name" value="TPR"/>
    <property type="match status" value="1"/>
</dbReference>
<keyword evidence="1" id="KW-0677">Repeat</keyword>
<dbReference type="PROSITE" id="PS50293">
    <property type="entry name" value="TPR_REGION"/>
    <property type="match status" value="1"/>
</dbReference>
<name>A0AAU9EA75_9BACT</name>
<sequence>MTEHSKRPDTIEHLYHLGNIWRLKGNIANAELNYQQILAQDPTFVKAYERLGLLMLVSGQVKKAREYYARALELDPQDFIVSKYLEYVDSLLQSSQANSQMPTVTGGREDSPSNPAGKICLDQRISWSHHRSGWGPAVKALSPLHNAKGVMLDTAIEANFGHSQWKDWVNPPEVLEQMKKDGTFQALATSEEKGLVPYTEPWVGFIHDPHEMPEWYEYQLAPQSIFKKPVWRKSLDHCRGLFTLSSHLKGWVQQQTGKPVSSLLHPTETPEVRFDFGRFMDNRQKLVVQIGNWLRSHVAIRRLPLIKGNPLGYGKAFLEPSPGFLAAIEEIVRREKAHYGVEIEPEYAANTQALRPLPNAEYDELLAQNLVFLYLFDSAANNTIVECIARATPLLVNPLPAVREYLGDAYPLYYDTLEEAAQKALDLELVKKAHDYLAHSGVQDKITWDYFLDSFKNSAVYRSL</sequence>
<evidence type="ECO:0000256" key="1">
    <source>
        <dbReference type="ARBA" id="ARBA00022737"/>
    </source>
</evidence>
<evidence type="ECO:0008006" key="6">
    <source>
        <dbReference type="Google" id="ProtNLM"/>
    </source>
</evidence>
<organism evidence="4 5">
    <name type="scientific">Desulfoferula mesophila</name>
    <dbReference type="NCBI Taxonomy" id="3058419"/>
    <lineage>
        <taxon>Bacteria</taxon>
        <taxon>Pseudomonadati</taxon>
        <taxon>Thermodesulfobacteriota</taxon>
        <taxon>Desulfarculia</taxon>
        <taxon>Desulfarculales</taxon>
        <taxon>Desulfarculaceae</taxon>
        <taxon>Desulfoferula</taxon>
    </lineage>
</organism>
<gene>
    <name evidence="4" type="ORF">FAK_05430</name>
</gene>
<reference evidence="5" key="1">
    <citation type="journal article" date="2023" name="Arch. Microbiol.">
        <title>Desulfoferula mesophilus gen. nov. sp. nov., a mesophilic sulfate-reducing bacterium isolated from a brackish lake sediment.</title>
        <authorList>
            <person name="Watanabe T."/>
            <person name="Yabe T."/>
            <person name="Tsuji J.M."/>
            <person name="Fukui M."/>
        </authorList>
    </citation>
    <scope>NUCLEOTIDE SEQUENCE [LARGE SCALE GENOMIC DNA]</scope>
    <source>
        <strain evidence="5">12FAK</strain>
    </source>
</reference>